<dbReference type="Gene3D" id="1.10.357.10">
    <property type="entry name" value="Tetracycline Repressor, domain 2"/>
    <property type="match status" value="1"/>
</dbReference>
<protein>
    <recommendedName>
        <fullName evidence="6">HTH tetR-type domain-containing protein</fullName>
    </recommendedName>
</protein>
<dbReference type="Proteomes" id="UP000642014">
    <property type="component" value="Unassembled WGS sequence"/>
</dbReference>
<evidence type="ECO:0000256" key="5">
    <source>
        <dbReference type="SAM" id="MobiDB-lite"/>
    </source>
</evidence>
<keyword evidence="1" id="KW-0805">Transcription regulation</keyword>
<evidence type="ECO:0000256" key="1">
    <source>
        <dbReference type="ARBA" id="ARBA00023015"/>
    </source>
</evidence>
<comment type="caution">
    <text evidence="7">The sequence shown here is derived from an EMBL/GenBank/DDBJ whole genome shotgun (WGS) entry which is preliminary data.</text>
</comment>
<organism evidence="7 8">
    <name type="scientific">Streptomyces cinereoruber</name>
    <dbReference type="NCBI Taxonomy" id="67260"/>
    <lineage>
        <taxon>Bacteria</taxon>
        <taxon>Bacillati</taxon>
        <taxon>Actinomycetota</taxon>
        <taxon>Actinomycetes</taxon>
        <taxon>Kitasatosporales</taxon>
        <taxon>Streptomycetaceae</taxon>
        <taxon>Streptomyces</taxon>
    </lineage>
</organism>
<evidence type="ECO:0000259" key="6">
    <source>
        <dbReference type="PROSITE" id="PS50977"/>
    </source>
</evidence>
<keyword evidence="2 4" id="KW-0238">DNA-binding</keyword>
<feature type="region of interest" description="Disordered" evidence="5">
    <location>
        <begin position="1"/>
        <end position="64"/>
    </location>
</feature>
<sequence length="250" mass="26508">MRKDHENDEERGREDGGPRDGRTDAGSRDGDTNAGDAGAGDANGSDTCDGDTDAGSRGDRADGGLRGRLVRAGVELVDAEGAQALSLREIARRAGVSHGAPRRHFPTHLDLLSAIARQGFAELAARVAAEDREDAAPRERIALLARVYLDYAGSRRGMYELMFRHDLLESGRLGLRETSLPLFARLAELVARVRPDAAPVVTAGALWANLHGIAQLWHWGSLPLAIGGTDPAPLLAAALDAHLGPEEPAP</sequence>
<dbReference type="EMBL" id="BMSJ01000002">
    <property type="protein sequence ID" value="GGR12112.1"/>
    <property type="molecule type" value="Genomic_DNA"/>
</dbReference>
<feature type="compositionally biased region" description="Basic and acidic residues" evidence="5">
    <location>
        <begin position="54"/>
        <end position="64"/>
    </location>
</feature>
<dbReference type="InterPro" id="IPR009057">
    <property type="entry name" value="Homeodomain-like_sf"/>
</dbReference>
<feature type="domain" description="HTH tetR-type" evidence="6">
    <location>
        <begin position="63"/>
        <end position="123"/>
    </location>
</feature>
<dbReference type="PANTHER" id="PTHR30055">
    <property type="entry name" value="HTH-TYPE TRANSCRIPTIONAL REGULATOR RUTR"/>
    <property type="match status" value="1"/>
</dbReference>
<dbReference type="GO" id="GO:0003700">
    <property type="term" value="F:DNA-binding transcription factor activity"/>
    <property type="evidence" value="ECO:0007669"/>
    <property type="project" value="TreeGrafter"/>
</dbReference>
<dbReference type="InterPro" id="IPR036271">
    <property type="entry name" value="Tet_transcr_reg_TetR-rel_C_sf"/>
</dbReference>
<evidence type="ECO:0000256" key="3">
    <source>
        <dbReference type="ARBA" id="ARBA00023163"/>
    </source>
</evidence>
<dbReference type="SUPFAM" id="SSF48498">
    <property type="entry name" value="Tetracyclin repressor-like, C-terminal domain"/>
    <property type="match status" value="1"/>
</dbReference>
<dbReference type="InterPro" id="IPR001647">
    <property type="entry name" value="HTH_TetR"/>
</dbReference>
<proteinExistence type="predicted"/>
<gene>
    <name evidence="7" type="ORF">GCM10010497_12590</name>
</gene>
<dbReference type="SUPFAM" id="SSF46689">
    <property type="entry name" value="Homeodomain-like"/>
    <property type="match status" value="1"/>
</dbReference>
<evidence type="ECO:0000313" key="7">
    <source>
        <dbReference type="EMBL" id="GGR12112.1"/>
    </source>
</evidence>
<dbReference type="InterPro" id="IPR050109">
    <property type="entry name" value="HTH-type_TetR-like_transc_reg"/>
</dbReference>
<dbReference type="PROSITE" id="PS50977">
    <property type="entry name" value="HTH_TETR_2"/>
    <property type="match status" value="1"/>
</dbReference>
<dbReference type="Pfam" id="PF13305">
    <property type="entry name" value="TetR_C_33"/>
    <property type="match status" value="1"/>
</dbReference>
<dbReference type="PANTHER" id="PTHR30055:SF234">
    <property type="entry name" value="HTH-TYPE TRANSCRIPTIONAL REGULATOR BETI"/>
    <property type="match status" value="1"/>
</dbReference>
<reference evidence="7 8" key="1">
    <citation type="journal article" date="2014" name="Int. J. Syst. Evol. Microbiol.">
        <title>Complete genome sequence of Corynebacterium casei LMG S-19264T (=DSM 44701T), isolated from a smear-ripened cheese.</title>
        <authorList>
            <consortium name="US DOE Joint Genome Institute (JGI-PGF)"/>
            <person name="Walter F."/>
            <person name="Albersmeier A."/>
            <person name="Kalinowski J."/>
            <person name="Ruckert C."/>
        </authorList>
    </citation>
    <scope>NUCLEOTIDE SEQUENCE [LARGE SCALE GENOMIC DNA]</scope>
    <source>
        <strain evidence="7 8">JCM 4205</strain>
    </source>
</reference>
<dbReference type="InterPro" id="IPR025996">
    <property type="entry name" value="MT1864/Rv1816-like_C"/>
</dbReference>
<evidence type="ECO:0000256" key="2">
    <source>
        <dbReference type="ARBA" id="ARBA00023125"/>
    </source>
</evidence>
<dbReference type="Pfam" id="PF00440">
    <property type="entry name" value="TetR_N"/>
    <property type="match status" value="1"/>
</dbReference>
<feature type="DNA-binding region" description="H-T-H motif" evidence="4">
    <location>
        <begin position="86"/>
        <end position="105"/>
    </location>
</feature>
<feature type="compositionally biased region" description="Basic and acidic residues" evidence="5">
    <location>
        <begin position="1"/>
        <end position="31"/>
    </location>
</feature>
<dbReference type="GO" id="GO:0000976">
    <property type="term" value="F:transcription cis-regulatory region binding"/>
    <property type="evidence" value="ECO:0007669"/>
    <property type="project" value="TreeGrafter"/>
</dbReference>
<keyword evidence="3" id="KW-0804">Transcription</keyword>
<evidence type="ECO:0000256" key="4">
    <source>
        <dbReference type="PROSITE-ProRule" id="PRU00335"/>
    </source>
</evidence>
<dbReference type="AlphaFoldDB" id="A0AAV4KF72"/>
<accession>A0AAV4KF72</accession>
<name>A0AAV4KF72_9ACTN</name>
<feature type="compositionally biased region" description="Low complexity" evidence="5">
    <location>
        <begin position="32"/>
        <end position="47"/>
    </location>
</feature>
<evidence type="ECO:0000313" key="8">
    <source>
        <dbReference type="Proteomes" id="UP000642014"/>
    </source>
</evidence>